<dbReference type="InterPro" id="IPR053181">
    <property type="entry name" value="EcdB-like_regulator"/>
</dbReference>
<name>A0A9P5HGM8_9HYPO</name>
<dbReference type="SMART" id="SM00066">
    <property type="entry name" value="GAL4"/>
    <property type="match status" value="1"/>
</dbReference>
<dbReference type="CDD" id="cd00067">
    <property type="entry name" value="GAL4"/>
    <property type="match status" value="1"/>
</dbReference>
<evidence type="ECO:0000313" key="4">
    <source>
        <dbReference type="Proteomes" id="UP000722485"/>
    </source>
</evidence>
<dbReference type="PROSITE" id="PS00463">
    <property type="entry name" value="ZN2_CY6_FUNGAL_1"/>
    <property type="match status" value="1"/>
</dbReference>
<proteinExistence type="predicted"/>
<dbReference type="InterPro" id="IPR036864">
    <property type="entry name" value="Zn2-C6_fun-type_DNA-bd_sf"/>
</dbReference>
<dbReference type="SUPFAM" id="SSF57701">
    <property type="entry name" value="Zn2/Cys6 DNA-binding domain"/>
    <property type="match status" value="1"/>
</dbReference>
<dbReference type="EMBL" id="JAANBB010000034">
    <property type="protein sequence ID" value="KAF7554284.1"/>
    <property type="molecule type" value="Genomic_DNA"/>
</dbReference>
<dbReference type="Gene3D" id="4.10.240.10">
    <property type="entry name" value="Zn(2)-C6 fungal-type DNA-binding domain"/>
    <property type="match status" value="1"/>
</dbReference>
<dbReference type="Proteomes" id="UP000722485">
    <property type="component" value="Unassembled WGS sequence"/>
</dbReference>
<protein>
    <recommendedName>
        <fullName evidence="2">Zn(2)-C6 fungal-type domain-containing protein</fullName>
    </recommendedName>
</protein>
<keyword evidence="4" id="KW-1185">Reference proteome</keyword>
<evidence type="ECO:0000256" key="1">
    <source>
        <dbReference type="ARBA" id="ARBA00023242"/>
    </source>
</evidence>
<dbReference type="PROSITE" id="PS50048">
    <property type="entry name" value="ZN2_CY6_FUNGAL_2"/>
    <property type="match status" value="1"/>
</dbReference>
<gene>
    <name evidence="3" type="ORF">G7Z17_g3003</name>
</gene>
<dbReference type="GO" id="GO:0000981">
    <property type="term" value="F:DNA-binding transcription factor activity, RNA polymerase II-specific"/>
    <property type="evidence" value="ECO:0007669"/>
    <property type="project" value="InterPro"/>
</dbReference>
<organism evidence="3 4">
    <name type="scientific">Cylindrodendrum hubeiense</name>
    <dbReference type="NCBI Taxonomy" id="595255"/>
    <lineage>
        <taxon>Eukaryota</taxon>
        <taxon>Fungi</taxon>
        <taxon>Dikarya</taxon>
        <taxon>Ascomycota</taxon>
        <taxon>Pezizomycotina</taxon>
        <taxon>Sordariomycetes</taxon>
        <taxon>Hypocreomycetidae</taxon>
        <taxon>Hypocreales</taxon>
        <taxon>Nectriaceae</taxon>
        <taxon>Cylindrodendrum</taxon>
    </lineage>
</organism>
<dbReference type="AlphaFoldDB" id="A0A9P5HGM8"/>
<dbReference type="CDD" id="cd12148">
    <property type="entry name" value="fungal_TF_MHR"/>
    <property type="match status" value="1"/>
</dbReference>
<keyword evidence="1" id="KW-0539">Nucleus</keyword>
<dbReference type="OrthoDB" id="10261408at2759"/>
<comment type="caution">
    <text evidence="3">The sequence shown here is derived from an EMBL/GenBank/DDBJ whole genome shotgun (WGS) entry which is preliminary data.</text>
</comment>
<reference evidence="3" key="1">
    <citation type="submission" date="2020-03" db="EMBL/GenBank/DDBJ databases">
        <title>Draft Genome Sequence of Cylindrodendrum hubeiense.</title>
        <authorList>
            <person name="Buettner E."/>
            <person name="Kellner H."/>
        </authorList>
    </citation>
    <scope>NUCLEOTIDE SEQUENCE</scope>
    <source>
        <strain evidence="3">IHI 201604</strain>
    </source>
</reference>
<evidence type="ECO:0000313" key="3">
    <source>
        <dbReference type="EMBL" id="KAF7554284.1"/>
    </source>
</evidence>
<dbReference type="Pfam" id="PF00172">
    <property type="entry name" value="Zn_clus"/>
    <property type="match status" value="1"/>
</dbReference>
<evidence type="ECO:0000259" key="2">
    <source>
        <dbReference type="PROSITE" id="PS50048"/>
    </source>
</evidence>
<feature type="domain" description="Zn(2)-C6 fungal-type" evidence="2">
    <location>
        <begin position="28"/>
        <end position="58"/>
    </location>
</feature>
<dbReference type="GO" id="GO:0008270">
    <property type="term" value="F:zinc ion binding"/>
    <property type="evidence" value="ECO:0007669"/>
    <property type="project" value="InterPro"/>
</dbReference>
<accession>A0A9P5HGM8</accession>
<sequence length="616" mass="68208">MSSGNAPTQGLKRPHVGGDGVGLRTAIACRACRERKTRCSGHQPTCAYCVKAGVPCEYAPNVLAYTPQNAAPTFDEWGEKILHAINSLASDLNNSHRHFENLSTVDANNDVSPTAAFSESRSETWAKAVEEQPSSIPIEGPTPITSLPSILAWDVFSRQDDVLARFSLLLSDHARLPNVSQTSGKESASCARSDLLALASIFEARVLPAMPIIDMVKLRSYISEISEFGVQWDTESCLVLLVAALASLSSHHEAQSSEMRAESSVLTPTTNLSIEFTINALRYWNMAKKRLAWALEDSGLVAAQCQFLAGIWHLYASKSTAAWKMFNGSVLAIDTVGPRHESRIATGQWTSDESLKENLRWACVGFLCRLRCEEEFAISPSNYKLPGREIESQDATLLHLRQSTLMEFRTLSADMSVKDLSTLHATIAAAEKALGDWYKRLPAPLRFSTNEEPETQFTESGPYRALLRSRYIETKELILRPSLYVLLHVGCLRRRAGASSSNTLQDVLHGYYRDQFQAMNIQHRALILTRLDSYLNPPMDQPFTDAGWFKTRTCLSLALLLLAAERGIYWDATNEGFSPHTDCTSVLDAVEDLLRIDCISGISSVYASLLHDLRAN</sequence>
<dbReference type="PANTHER" id="PTHR47785:SF5">
    <property type="entry name" value="ZN(II)2CYS6 TRANSCRIPTION FACTOR (EUROFUNG)"/>
    <property type="match status" value="1"/>
</dbReference>
<dbReference type="PANTHER" id="PTHR47785">
    <property type="entry name" value="ZN(II)2CYS6 TRANSCRIPTION FACTOR (EUROFUNG)-RELATED-RELATED"/>
    <property type="match status" value="1"/>
</dbReference>
<dbReference type="InterPro" id="IPR001138">
    <property type="entry name" value="Zn2Cys6_DnaBD"/>
</dbReference>